<reference evidence="7" key="1">
    <citation type="submission" date="2021-04" db="EMBL/GenBank/DDBJ databases">
        <title>Proteiniclasticum sedimins sp. nov., an obligate anaerobic bacterium isolated from anaerobic sludge.</title>
        <authorList>
            <person name="Liu J."/>
        </authorList>
    </citation>
    <scope>NUCLEOTIDE SEQUENCE</scope>
    <source>
        <strain evidence="7">BAD-10</strain>
    </source>
</reference>
<keyword evidence="3 6" id="KW-0812">Transmembrane</keyword>
<dbReference type="Pfam" id="PF02653">
    <property type="entry name" value="BPD_transp_2"/>
    <property type="match status" value="1"/>
</dbReference>
<protein>
    <submittedName>
        <fullName evidence="7">ABC transporter permease</fullName>
    </submittedName>
</protein>
<keyword evidence="4 6" id="KW-1133">Transmembrane helix</keyword>
<dbReference type="RefSeq" id="WP_211799559.1">
    <property type="nucleotide sequence ID" value="NZ_JAGSCS010000002.1"/>
</dbReference>
<dbReference type="AlphaFoldDB" id="A0A941HPG8"/>
<feature type="transmembrane region" description="Helical" evidence="6">
    <location>
        <begin position="12"/>
        <end position="32"/>
    </location>
</feature>
<organism evidence="7 8">
    <name type="scientific">Proteiniclasticum sediminis</name>
    <dbReference type="NCBI Taxonomy" id="2804028"/>
    <lineage>
        <taxon>Bacteria</taxon>
        <taxon>Bacillati</taxon>
        <taxon>Bacillota</taxon>
        <taxon>Clostridia</taxon>
        <taxon>Eubacteriales</taxon>
        <taxon>Clostridiaceae</taxon>
        <taxon>Proteiniclasticum</taxon>
    </lineage>
</organism>
<comment type="caution">
    <text evidence="7">The sequence shown here is derived from an EMBL/GenBank/DDBJ whole genome shotgun (WGS) entry which is preliminary data.</text>
</comment>
<comment type="subcellular location">
    <subcellularLocation>
        <location evidence="1">Cell membrane</location>
        <topology evidence="1">Multi-pass membrane protein</topology>
    </subcellularLocation>
</comment>
<dbReference type="PANTHER" id="PTHR47089:SF1">
    <property type="entry name" value="GUANOSINE ABC TRANSPORTER PERMEASE PROTEIN NUPP"/>
    <property type="match status" value="1"/>
</dbReference>
<dbReference type="Proteomes" id="UP000675379">
    <property type="component" value="Unassembled WGS sequence"/>
</dbReference>
<feature type="transmembrane region" description="Helical" evidence="6">
    <location>
        <begin position="319"/>
        <end position="337"/>
    </location>
</feature>
<evidence type="ECO:0000256" key="4">
    <source>
        <dbReference type="ARBA" id="ARBA00022989"/>
    </source>
</evidence>
<gene>
    <name evidence="7" type="ORF">KCG48_01645</name>
</gene>
<feature type="transmembrane region" description="Helical" evidence="6">
    <location>
        <begin position="142"/>
        <end position="162"/>
    </location>
</feature>
<dbReference type="InterPro" id="IPR001851">
    <property type="entry name" value="ABC_transp_permease"/>
</dbReference>
<accession>A0A941HPG8</accession>
<feature type="transmembrane region" description="Helical" evidence="6">
    <location>
        <begin position="52"/>
        <end position="74"/>
    </location>
</feature>
<dbReference type="CDD" id="cd06580">
    <property type="entry name" value="TM_PBP1_transp_TpRbsC_like"/>
    <property type="match status" value="1"/>
</dbReference>
<keyword evidence="8" id="KW-1185">Reference proteome</keyword>
<evidence type="ECO:0000256" key="1">
    <source>
        <dbReference type="ARBA" id="ARBA00004651"/>
    </source>
</evidence>
<evidence type="ECO:0000256" key="5">
    <source>
        <dbReference type="ARBA" id="ARBA00023136"/>
    </source>
</evidence>
<dbReference type="GO" id="GO:0005886">
    <property type="term" value="C:plasma membrane"/>
    <property type="evidence" value="ECO:0007669"/>
    <property type="project" value="UniProtKB-SubCell"/>
</dbReference>
<dbReference type="GO" id="GO:0022857">
    <property type="term" value="F:transmembrane transporter activity"/>
    <property type="evidence" value="ECO:0007669"/>
    <property type="project" value="InterPro"/>
</dbReference>
<evidence type="ECO:0000256" key="2">
    <source>
        <dbReference type="ARBA" id="ARBA00022475"/>
    </source>
</evidence>
<feature type="transmembrane region" description="Helical" evidence="6">
    <location>
        <begin position="86"/>
        <end position="104"/>
    </location>
</feature>
<proteinExistence type="predicted"/>
<evidence type="ECO:0000256" key="6">
    <source>
        <dbReference type="SAM" id="Phobius"/>
    </source>
</evidence>
<dbReference type="EMBL" id="JAGSCS010000002">
    <property type="protein sequence ID" value="MBR0575035.1"/>
    <property type="molecule type" value="Genomic_DNA"/>
</dbReference>
<evidence type="ECO:0000313" key="8">
    <source>
        <dbReference type="Proteomes" id="UP000675379"/>
    </source>
</evidence>
<sequence length="357" mass="38827">MNRKVNRVELLKMLTAIALSLLIVFVIIFFVSDDPMGAISSFLLGPLKSIRRMGNIVELMIPLMFSGLAIIFLFRTGLFNLSGEGAIFSGAVVATIVILSLDVAPVLRMILAVLAAGLAGSFVTFIPGFLKVKFNANEIVTSLMLNFVCLNVGLYFIHGYFLDPQVNSPYSYKFDPGVGLPKLISGTRVHLGLIIALVVIGMAWLMLHRSAFGFRSKLVGANRKMAEYVGIGSTSIILLTQLLGGFVAGMGGSVELLGMYNRFQFGGLTGYGWDGIPIAIIARHNPKNLPFAALFISYLKIGADIMARESNVPFEIVQIIQAVMIIFISAQALLSGYKKKVMMQEVSKMEKEAANLE</sequence>
<evidence type="ECO:0000313" key="7">
    <source>
        <dbReference type="EMBL" id="MBR0575035.1"/>
    </source>
</evidence>
<evidence type="ECO:0000256" key="3">
    <source>
        <dbReference type="ARBA" id="ARBA00022692"/>
    </source>
</evidence>
<keyword evidence="5 6" id="KW-0472">Membrane</keyword>
<name>A0A941HPG8_9CLOT</name>
<feature type="transmembrane region" description="Helical" evidence="6">
    <location>
        <begin position="110"/>
        <end position="130"/>
    </location>
</feature>
<keyword evidence="2" id="KW-1003">Cell membrane</keyword>
<feature type="transmembrane region" description="Helical" evidence="6">
    <location>
        <begin position="228"/>
        <end position="251"/>
    </location>
</feature>
<dbReference type="PANTHER" id="PTHR47089">
    <property type="entry name" value="ABC TRANSPORTER, PERMEASE PROTEIN"/>
    <property type="match status" value="1"/>
</dbReference>
<feature type="transmembrane region" description="Helical" evidence="6">
    <location>
        <begin position="189"/>
        <end position="207"/>
    </location>
</feature>